<dbReference type="EMBL" id="BOMV01000012">
    <property type="protein sequence ID" value="GIE94296.1"/>
    <property type="molecule type" value="Genomic_DNA"/>
</dbReference>
<evidence type="ECO:0000313" key="2">
    <source>
        <dbReference type="EMBL" id="GIE94296.1"/>
    </source>
</evidence>
<keyword evidence="1" id="KW-0802">TPR repeat</keyword>
<sequence length="842" mass="90135">MPFATLPDPAQADHIDDLVERLRLLKIWAGDPSYETIKDRVNAAWTASGRPAAELARRSTVANCFQSGRRRLNTDLVLAVVEALHPDVGYVTQWRQALRVVAGESEAVSQVRVHDKLPQDLVGFTGRTTELDRLALSVAGGGAVVITAIEGMAGVGKTQLAVHAGHLLGRDEPFDRVLFVNLRGFHPDPMQPPADPAAVLDGFLRLLGVPGHQIPHGVDARTAAYRERLAGLRALVVLDNAAGTDQVRPLLPDTPGCLALVTSRRNLAELAATRLTVDVFSPDEALAFLTGAVPEIATGTDPGAAARIAERCGYLPLALSLITGHMRSTPGWTLTDHADRLDERHRDRRLDSGIELALDLSYQHLPADQQRLLRLAALHPGPDVDAYAAAALLGTGLDTARAGLEQLWRDHLLLPAGPGRYTFHDLVRAFATTRAHDQDRPADRRAALTRLFDHYLSTAAAAMDTLHPAEAYRRPRVPPAGSPAPDLSDPDDAVAWLDGERPTMLAVAGHDSAAHAVGLSRVLSRYLGSGHNADAMAIHGHALEAARRIGDATAQAHALRDLGFAHFQMGRVRRAAEYSEQSLTLFRQAGDRSGQGTALHNLGMVAERSGRSEEAVGYLRQALAMYRQAGDRVGESNTLSGLGITLERAGRVAEAIDYCEQALDLAVQTRNTNSEAYALGVLADAELRAGRYEPAGGHLRRALALQRSLGDRIGEAGVLDSLGTLHTRLGEPDDAVGYHEQALVIARESGDQEGVAWVLNSLGEAAHAAGRAEDARRCFTEAATVAGDIGFRDQQARAGAGLGHVHRALGDEATAREHFERALALYADLGAPEAEEVRAALG</sequence>
<gene>
    <name evidence="2" type="ORF">Ari01nite_17610</name>
</gene>
<keyword evidence="3" id="KW-1185">Reference proteome</keyword>
<dbReference type="Gene3D" id="3.40.50.300">
    <property type="entry name" value="P-loop containing nucleotide triphosphate hydrolases"/>
    <property type="match status" value="1"/>
</dbReference>
<evidence type="ECO:0008006" key="4">
    <source>
        <dbReference type="Google" id="ProtNLM"/>
    </source>
</evidence>
<dbReference type="InterPro" id="IPR019734">
    <property type="entry name" value="TPR_rpt"/>
</dbReference>
<organism evidence="2 3">
    <name type="scientific">Paractinoplanes rishiriensis</name>
    <dbReference type="NCBI Taxonomy" id="1050105"/>
    <lineage>
        <taxon>Bacteria</taxon>
        <taxon>Bacillati</taxon>
        <taxon>Actinomycetota</taxon>
        <taxon>Actinomycetes</taxon>
        <taxon>Micromonosporales</taxon>
        <taxon>Micromonosporaceae</taxon>
        <taxon>Paractinoplanes</taxon>
    </lineage>
</organism>
<protein>
    <recommendedName>
        <fullName evidence="4">NB-ARC domain-containing protein</fullName>
    </recommendedName>
</protein>
<dbReference type="SUPFAM" id="SSF48452">
    <property type="entry name" value="TPR-like"/>
    <property type="match status" value="2"/>
</dbReference>
<proteinExistence type="predicted"/>
<feature type="repeat" description="TPR" evidence="1">
    <location>
        <begin position="796"/>
        <end position="829"/>
    </location>
</feature>
<dbReference type="Pfam" id="PF13424">
    <property type="entry name" value="TPR_12"/>
    <property type="match status" value="3"/>
</dbReference>
<comment type="caution">
    <text evidence="2">The sequence shown here is derived from an EMBL/GenBank/DDBJ whole genome shotgun (WGS) entry which is preliminary data.</text>
</comment>
<dbReference type="PANTHER" id="PTHR47691:SF3">
    <property type="entry name" value="HTH-TYPE TRANSCRIPTIONAL REGULATOR RV0890C-RELATED"/>
    <property type="match status" value="1"/>
</dbReference>
<dbReference type="PANTHER" id="PTHR47691">
    <property type="entry name" value="REGULATOR-RELATED"/>
    <property type="match status" value="1"/>
</dbReference>
<dbReference type="Pfam" id="PF13181">
    <property type="entry name" value="TPR_8"/>
    <property type="match status" value="1"/>
</dbReference>
<dbReference type="PROSITE" id="PS50005">
    <property type="entry name" value="TPR"/>
    <property type="match status" value="1"/>
</dbReference>
<name>A0A919MNR0_9ACTN</name>
<dbReference type="InterPro" id="IPR027417">
    <property type="entry name" value="P-loop_NTPase"/>
</dbReference>
<dbReference type="SUPFAM" id="SSF52540">
    <property type="entry name" value="P-loop containing nucleoside triphosphate hydrolases"/>
    <property type="match status" value="1"/>
</dbReference>
<dbReference type="SMART" id="SM00028">
    <property type="entry name" value="TPR"/>
    <property type="match status" value="7"/>
</dbReference>
<dbReference type="AlphaFoldDB" id="A0A919MNR0"/>
<accession>A0A919MNR0</accession>
<dbReference type="GO" id="GO:0043531">
    <property type="term" value="F:ADP binding"/>
    <property type="evidence" value="ECO:0007669"/>
    <property type="project" value="InterPro"/>
</dbReference>
<dbReference type="Gene3D" id="1.25.40.10">
    <property type="entry name" value="Tetratricopeptide repeat domain"/>
    <property type="match status" value="2"/>
</dbReference>
<dbReference type="PRINTS" id="PR00364">
    <property type="entry name" value="DISEASERSIST"/>
</dbReference>
<reference evidence="2" key="1">
    <citation type="submission" date="2021-01" db="EMBL/GenBank/DDBJ databases">
        <title>Whole genome shotgun sequence of Actinoplanes rishiriensis NBRC 108556.</title>
        <authorList>
            <person name="Komaki H."/>
            <person name="Tamura T."/>
        </authorList>
    </citation>
    <scope>NUCLEOTIDE SEQUENCE</scope>
    <source>
        <strain evidence="2">NBRC 108556</strain>
    </source>
</reference>
<dbReference type="Proteomes" id="UP000636960">
    <property type="component" value="Unassembled WGS sequence"/>
</dbReference>
<dbReference type="RefSeq" id="WP_203780611.1">
    <property type="nucleotide sequence ID" value="NZ_BOMV01000012.1"/>
</dbReference>
<evidence type="ECO:0000256" key="1">
    <source>
        <dbReference type="PROSITE-ProRule" id="PRU00339"/>
    </source>
</evidence>
<evidence type="ECO:0000313" key="3">
    <source>
        <dbReference type="Proteomes" id="UP000636960"/>
    </source>
</evidence>
<dbReference type="InterPro" id="IPR011990">
    <property type="entry name" value="TPR-like_helical_dom_sf"/>
</dbReference>